<dbReference type="Proteomes" id="UP000554482">
    <property type="component" value="Unassembled WGS sequence"/>
</dbReference>
<evidence type="ECO:0000256" key="1">
    <source>
        <dbReference type="ARBA" id="ARBA00004167"/>
    </source>
</evidence>
<comment type="caution">
    <text evidence="4">The sequence shown here is derived from an EMBL/GenBank/DDBJ whole genome shotgun (WGS) entry which is preliminary data.</text>
</comment>
<dbReference type="Pfam" id="PF00560">
    <property type="entry name" value="LRR_1"/>
    <property type="match status" value="3"/>
</dbReference>
<organism evidence="4 5">
    <name type="scientific">Thalictrum thalictroides</name>
    <name type="common">Rue-anemone</name>
    <name type="synonym">Anemone thalictroides</name>
    <dbReference type="NCBI Taxonomy" id="46969"/>
    <lineage>
        <taxon>Eukaryota</taxon>
        <taxon>Viridiplantae</taxon>
        <taxon>Streptophyta</taxon>
        <taxon>Embryophyta</taxon>
        <taxon>Tracheophyta</taxon>
        <taxon>Spermatophyta</taxon>
        <taxon>Magnoliopsida</taxon>
        <taxon>Ranunculales</taxon>
        <taxon>Ranunculaceae</taxon>
        <taxon>Thalictroideae</taxon>
        <taxon>Thalictrum</taxon>
    </lineage>
</organism>
<proteinExistence type="predicted"/>
<dbReference type="InterPro" id="IPR001611">
    <property type="entry name" value="Leu-rich_rpt"/>
</dbReference>
<dbReference type="SUPFAM" id="SSF52058">
    <property type="entry name" value="L domain-like"/>
    <property type="match status" value="1"/>
</dbReference>
<feature type="non-terminal residue" evidence="4">
    <location>
        <position position="1"/>
    </location>
</feature>
<dbReference type="PROSITE" id="PS51450">
    <property type="entry name" value="LRR"/>
    <property type="match status" value="1"/>
</dbReference>
<dbReference type="InterPro" id="IPR032675">
    <property type="entry name" value="LRR_dom_sf"/>
</dbReference>
<dbReference type="PANTHER" id="PTHR48053:SF164">
    <property type="entry name" value="LEUCINE-RICH REPEAT-CONTAINING N-TERMINAL PLANT-TYPE DOMAIN-CONTAINING PROTEIN"/>
    <property type="match status" value="1"/>
</dbReference>
<dbReference type="OrthoDB" id="676979at2759"/>
<dbReference type="EMBL" id="JABWDY010034736">
    <property type="protein sequence ID" value="KAF5182440.1"/>
    <property type="molecule type" value="Genomic_DNA"/>
</dbReference>
<comment type="subcellular location">
    <subcellularLocation>
        <location evidence="1">Membrane</location>
        <topology evidence="1">Single-pass membrane protein</topology>
    </subcellularLocation>
</comment>
<keyword evidence="5" id="KW-1185">Reference proteome</keyword>
<keyword evidence="2" id="KW-0732">Signal</keyword>
<dbReference type="GO" id="GO:0016020">
    <property type="term" value="C:membrane"/>
    <property type="evidence" value="ECO:0007669"/>
    <property type="project" value="UniProtKB-SubCell"/>
</dbReference>
<reference evidence="4 5" key="1">
    <citation type="submission" date="2020-06" db="EMBL/GenBank/DDBJ databases">
        <title>Transcriptomic and genomic resources for Thalictrum thalictroides and T. hernandezii: Facilitating candidate gene discovery in an emerging model plant lineage.</title>
        <authorList>
            <person name="Arias T."/>
            <person name="Riano-Pachon D.M."/>
            <person name="Di Stilio V.S."/>
        </authorList>
    </citation>
    <scope>NUCLEOTIDE SEQUENCE [LARGE SCALE GENOMIC DNA]</scope>
    <source>
        <strain evidence="5">cv. WT478/WT964</strain>
        <tissue evidence="4">Leaves</tissue>
    </source>
</reference>
<dbReference type="PANTHER" id="PTHR48053">
    <property type="entry name" value="LEUCINE RICH REPEAT FAMILY PROTEIN, EXPRESSED"/>
    <property type="match status" value="1"/>
</dbReference>
<evidence type="ECO:0000313" key="5">
    <source>
        <dbReference type="Proteomes" id="UP000554482"/>
    </source>
</evidence>
<gene>
    <name evidence="4" type="ORF">FRX31_027973</name>
</gene>
<evidence type="ECO:0000256" key="2">
    <source>
        <dbReference type="ARBA" id="ARBA00022729"/>
    </source>
</evidence>
<name>A0A7J6VDZ6_THATH</name>
<dbReference type="PRINTS" id="PR00019">
    <property type="entry name" value="LEURICHRPT"/>
</dbReference>
<dbReference type="AlphaFoldDB" id="A0A7J6VDZ6"/>
<accession>A0A7J6VDZ6</accession>
<keyword evidence="3 4" id="KW-0675">Receptor</keyword>
<sequence>NCGLFGTFPEKIFQLPLLRSLDIYGNSLVQGSMQPEFPENGSLEVLWNNSTLHSCMSNLTQLLYLDISSNNFTGPVPHFSSSENLTFIELADNRLTGPISSLQWDRHLKLERVSLRNNSLNGTIPVGGMEGIIPSSIFRLPSLIYLSLASNNFSGTVRLSMFQKFKNLSNLDLSGNKLSINSGGINSSLFPQVSLLSLASCKLTEFPEFFKNQLKLDYLDLSNNQIRGKIPNWIWQIGNGYLAHLNLSLNFLENPDQPLPSFHFKWLVTLDFHSNLLQGSIPILPPVASVLDYSNNNLTSIIPVDIGSYLQYAIFFSLSHNFLRGEIPMSVCEATSLRVLDLSSNSLRGSIPRWSLPAQLFLTWKGMMTNEDDTLDKYNQQILRYEFQRLGRLYYQDVVTVANKGMQMELLKILTIFTSIDMSNN</sequence>
<evidence type="ECO:0000313" key="4">
    <source>
        <dbReference type="EMBL" id="KAF5182440.1"/>
    </source>
</evidence>
<evidence type="ECO:0000256" key="3">
    <source>
        <dbReference type="ARBA" id="ARBA00023170"/>
    </source>
</evidence>
<dbReference type="InterPro" id="IPR051716">
    <property type="entry name" value="Plant_RL_S/T_kinase"/>
</dbReference>
<dbReference type="Gene3D" id="3.80.10.10">
    <property type="entry name" value="Ribonuclease Inhibitor"/>
    <property type="match status" value="2"/>
</dbReference>
<protein>
    <submittedName>
        <fullName evidence="4">Receptor-like protein</fullName>
    </submittedName>
</protein>